<gene>
    <name evidence="1" type="ORF">F753_18715</name>
</gene>
<reference evidence="1 2" key="1">
    <citation type="submission" date="2013-07" db="EMBL/GenBank/DDBJ databases">
        <authorList>
            <person name="Schaap P.J."/>
            <person name="Mehboob F."/>
            <person name="Oosterkamp M.J."/>
            <person name="de Vos W.M."/>
            <person name="Stams A.J.M."/>
            <person name="Koehorst J.J."/>
        </authorList>
    </citation>
    <scope>NUCLEOTIDE SEQUENCE [LARGE SCALE GENOMIC DNA]</scope>
    <source>
        <strain evidence="1 2">AW-1</strain>
    </source>
</reference>
<proteinExistence type="predicted"/>
<organism evidence="1 2">
    <name type="scientific">Stutzerimonas chloritidismutans AW-1</name>
    <dbReference type="NCBI Taxonomy" id="1263865"/>
    <lineage>
        <taxon>Bacteria</taxon>
        <taxon>Pseudomonadati</taxon>
        <taxon>Pseudomonadota</taxon>
        <taxon>Gammaproteobacteria</taxon>
        <taxon>Pseudomonadales</taxon>
        <taxon>Pseudomonadaceae</taxon>
        <taxon>Stutzerimonas</taxon>
    </lineage>
</organism>
<dbReference type="AlphaFoldDB" id="V4QD69"/>
<accession>V4QD69</accession>
<comment type="caution">
    <text evidence="1">The sequence shown here is derived from an EMBL/GenBank/DDBJ whole genome shotgun (WGS) entry which is preliminary data.</text>
</comment>
<evidence type="ECO:0000313" key="2">
    <source>
        <dbReference type="Proteomes" id="UP000017822"/>
    </source>
</evidence>
<sequence length="30" mass="3620">MWDISRAEVYVVSIALLGEYWNHIERRILS</sequence>
<name>V4QD69_STUCH</name>
<dbReference type="Proteomes" id="UP000017822">
    <property type="component" value="Unassembled WGS sequence"/>
</dbReference>
<protein>
    <submittedName>
        <fullName evidence="1">Uncharacterized protein</fullName>
    </submittedName>
</protein>
<evidence type="ECO:0000313" key="1">
    <source>
        <dbReference type="EMBL" id="ESQ97838.1"/>
    </source>
</evidence>
<dbReference type="EMBL" id="AOFQ01000057">
    <property type="protein sequence ID" value="ESQ97838.1"/>
    <property type="molecule type" value="Genomic_DNA"/>
</dbReference>